<evidence type="ECO:0000256" key="2">
    <source>
        <dbReference type="ARBA" id="ARBA00006275"/>
    </source>
</evidence>
<dbReference type="Pfam" id="PF14322">
    <property type="entry name" value="SusD-like_3"/>
    <property type="match status" value="1"/>
</dbReference>
<accession>A0A840CLJ9</accession>
<evidence type="ECO:0000313" key="8">
    <source>
        <dbReference type="EMBL" id="MBB4036937.1"/>
    </source>
</evidence>
<dbReference type="InterPro" id="IPR011990">
    <property type="entry name" value="TPR-like_helical_dom_sf"/>
</dbReference>
<organism evidence="8 9">
    <name type="scientific">Dysgonomonas hofstadii</name>
    <dbReference type="NCBI Taxonomy" id="637886"/>
    <lineage>
        <taxon>Bacteria</taxon>
        <taxon>Pseudomonadati</taxon>
        <taxon>Bacteroidota</taxon>
        <taxon>Bacteroidia</taxon>
        <taxon>Bacteroidales</taxon>
        <taxon>Dysgonomonadaceae</taxon>
        <taxon>Dysgonomonas</taxon>
    </lineage>
</organism>
<feature type="domain" description="RagB/SusD" evidence="6">
    <location>
        <begin position="347"/>
        <end position="448"/>
    </location>
</feature>
<evidence type="ECO:0000313" key="9">
    <source>
        <dbReference type="Proteomes" id="UP000555103"/>
    </source>
</evidence>
<reference evidence="8 9" key="1">
    <citation type="submission" date="2020-08" db="EMBL/GenBank/DDBJ databases">
        <title>Genomic Encyclopedia of Type Strains, Phase IV (KMG-IV): sequencing the most valuable type-strain genomes for metagenomic binning, comparative biology and taxonomic classification.</title>
        <authorList>
            <person name="Goeker M."/>
        </authorList>
    </citation>
    <scope>NUCLEOTIDE SEQUENCE [LARGE SCALE GENOMIC DNA]</scope>
    <source>
        <strain evidence="8 9">DSM 104969</strain>
    </source>
</reference>
<feature type="domain" description="SusD-like N-terminal" evidence="7">
    <location>
        <begin position="25"/>
        <end position="228"/>
    </location>
</feature>
<dbReference type="PROSITE" id="PS51257">
    <property type="entry name" value="PROKAR_LIPOPROTEIN"/>
    <property type="match status" value="1"/>
</dbReference>
<protein>
    <submittedName>
        <fullName evidence="8">Tetratricopeptide (TPR) repeat protein</fullName>
    </submittedName>
</protein>
<proteinExistence type="inferred from homology"/>
<dbReference type="AlphaFoldDB" id="A0A840CLJ9"/>
<dbReference type="EMBL" id="JACIEP010000010">
    <property type="protein sequence ID" value="MBB4036937.1"/>
    <property type="molecule type" value="Genomic_DNA"/>
</dbReference>
<keyword evidence="9" id="KW-1185">Reference proteome</keyword>
<dbReference type="Proteomes" id="UP000555103">
    <property type="component" value="Unassembled WGS sequence"/>
</dbReference>
<keyword evidence="4" id="KW-0472">Membrane</keyword>
<dbReference type="InterPro" id="IPR033985">
    <property type="entry name" value="SusD-like_N"/>
</dbReference>
<keyword evidence="3" id="KW-0732">Signal</keyword>
<evidence type="ECO:0000256" key="3">
    <source>
        <dbReference type="ARBA" id="ARBA00022729"/>
    </source>
</evidence>
<dbReference type="SUPFAM" id="SSF48452">
    <property type="entry name" value="TPR-like"/>
    <property type="match status" value="1"/>
</dbReference>
<evidence type="ECO:0000259" key="7">
    <source>
        <dbReference type="Pfam" id="PF14322"/>
    </source>
</evidence>
<evidence type="ECO:0000256" key="5">
    <source>
        <dbReference type="ARBA" id="ARBA00023237"/>
    </source>
</evidence>
<dbReference type="RefSeq" id="WP_183307820.1">
    <property type="nucleotide sequence ID" value="NZ_JACIEP010000010.1"/>
</dbReference>
<comment type="caution">
    <text evidence="8">The sequence shown here is derived from an EMBL/GenBank/DDBJ whole genome shotgun (WGS) entry which is preliminary data.</text>
</comment>
<evidence type="ECO:0000256" key="1">
    <source>
        <dbReference type="ARBA" id="ARBA00004442"/>
    </source>
</evidence>
<dbReference type="Pfam" id="PF07980">
    <property type="entry name" value="SusD_RagB"/>
    <property type="match status" value="1"/>
</dbReference>
<evidence type="ECO:0000259" key="6">
    <source>
        <dbReference type="Pfam" id="PF07980"/>
    </source>
</evidence>
<evidence type="ECO:0000256" key="4">
    <source>
        <dbReference type="ARBA" id="ARBA00023136"/>
    </source>
</evidence>
<sequence length="470" mass="53301">MKTNIFPVKLLLVFVFILSFTACNDYLDILPKGERIPTTLADFEALLRDEYGVHRLDASNAVNLLNDRYQTIANLNYYPLTKANYMWDESADRINLNNSDETMYYASYASISTCNLLIEHAPTATEATDAERNEVIAYAKVLRAMNYFYLVNFYADTYQESDASAKNAVPLITSADINAPYQQLTVKGIYDFILNDMQEALPFLKEESPTPLHPNLGAAYAFYARLYLQMSNYTKALEYANLALAENDQLYDWTAYYAENKTQIETPDSYTTTASPTGHYYVENYYFRHGASSYSSTENSIPVERKARFEEGDAKAAARWKVRTVGTETYCVSTTRGFFNAGGITTAEVYLIKAECLARSGKYDEAMDELNKVRETRILSDQYVPLTASTEEQAIEYIRRTKDNELILTIIPFADARRYNLETKYARTLSKVEDGQTLTLSPSSHMWTMPFPMGAIKNPGNGTITQNVSK</sequence>
<dbReference type="GO" id="GO:0009279">
    <property type="term" value="C:cell outer membrane"/>
    <property type="evidence" value="ECO:0007669"/>
    <property type="project" value="UniProtKB-SubCell"/>
</dbReference>
<dbReference type="Gene3D" id="1.25.40.390">
    <property type="match status" value="1"/>
</dbReference>
<dbReference type="InterPro" id="IPR012944">
    <property type="entry name" value="SusD_RagB_dom"/>
</dbReference>
<comment type="similarity">
    <text evidence="2">Belongs to the SusD family.</text>
</comment>
<comment type="subcellular location">
    <subcellularLocation>
        <location evidence="1">Cell outer membrane</location>
    </subcellularLocation>
</comment>
<name>A0A840CLJ9_9BACT</name>
<keyword evidence="5" id="KW-0998">Cell outer membrane</keyword>
<gene>
    <name evidence="8" type="ORF">GGR21_002851</name>
</gene>